<reference evidence="2 3" key="1">
    <citation type="submission" date="2018-03" db="EMBL/GenBank/DDBJ databases">
        <title>Phenotypic and genomic properties of Cyclonatronum proteinivorum gen. nov., sp. nov., a haloalkaliphilic bacteroidete from soda lakes possessing Na+-translocating rhodopsin.</title>
        <authorList>
            <person name="Toshchakov S.V."/>
            <person name="Korzhenkov A."/>
            <person name="Samarov N.I."/>
            <person name="Kublanov I.V."/>
            <person name="Muntyan M.S."/>
            <person name="Sorokin D.Y."/>
        </authorList>
    </citation>
    <scope>NUCLEOTIDE SEQUENCE [LARGE SCALE GENOMIC DNA]</scope>
    <source>
        <strain evidence="2 3">Omega</strain>
    </source>
</reference>
<evidence type="ECO:0000313" key="2">
    <source>
        <dbReference type="EMBL" id="AXJ00043.1"/>
    </source>
</evidence>
<keyword evidence="3" id="KW-1185">Reference proteome</keyword>
<feature type="region of interest" description="Disordered" evidence="1">
    <location>
        <begin position="1"/>
        <end position="22"/>
    </location>
</feature>
<evidence type="ECO:0000313" key="3">
    <source>
        <dbReference type="Proteomes" id="UP000254808"/>
    </source>
</evidence>
<sequence>MRVKHADKKPNQQQPSKLTDSVGGVLKIRTAEKYFGILEISLKQLNALKAFHPDS</sequence>
<organism evidence="2 3">
    <name type="scientific">Cyclonatronum proteinivorum</name>
    <dbReference type="NCBI Taxonomy" id="1457365"/>
    <lineage>
        <taxon>Bacteria</taxon>
        <taxon>Pseudomonadati</taxon>
        <taxon>Balneolota</taxon>
        <taxon>Balneolia</taxon>
        <taxon>Balneolales</taxon>
        <taxon>Cyclonatronaceae</taxon>
        <taxon>Cyclonatronum</taxon>
    </lineage>
</organism>
<proteinExistence type="predicted"/>
<evidence type="ECO:0000256" key="1">
    <source>
        <dbReference type="SAM" id="MobiDB-lite"/>
    </source>
</evidence>
<dbReference type="KEGG" id="cprv:CYPRO_0760"/>
<name>A0A345UHU1_9BACT</name>
<dbReference type="EMBL" id="CP027806">
    <property type="protein sequence ID" value="AXJ00043.1"/>
    <property type="molecule type" value="Genomic_DNA"/>
</dbReference>
<dbReference type="AlphaFoldDB" id="A0A345UHU1"/>
<accession>A0A345UHU1</accession>
<protein>
    <submittedName>
        <fullName evidence="2">Uncharacterized protein</fullName>
    </submittedName>
</protein>
<dbReference type="Proteomes" id="UP000254808">
    <property type="component" value="Chromosome"/>
</dbReference>
<gene>
    <name evidence="2" type="ORF">CYPRO_0760</name>
</gene>